<evidence type="ECO:0000313" key="4">
    <source>
        <dbReference type="Proteomes" id="UP000008068"/>
    </source>
</evidence>
<dbReference type="SMART" id="SM00703">
    <property type="entry name" value="NRF"/>
    <property type="match status" value="1"/>
</dbReference>
<evidence type="ECO:0000256" key="1">
    <source>
        <dbReference type="SAM" id="Phobius"/>
    </source>
</evidence>
<dbReference type="Pfam" id="PF20146">
    <property type="entry name" value="NRF"/>
    <property type="match status" value="1"/>
</dbReference>
<sequence>MAEVTVECLLPRKKCSKKEGKILEENFYAVEQLDAFGKLPSSGLLEVPLIFDGSYQECKRISGKKYETNYCYLILVPGKNASCSISGSGGFTPSAAFFRSATCMSSSCTPDDLPTLFNKLPLLPFTACAAFCSEFPVEKNSAFWGFTSFMAVMIAILKPGFIKCLDCIRFLSMLWVVTGHTFTFLIPPTTLRSLSHFMDRPLNHLLLNAFVSVDTFFLLSGIVVAYLFFKNRPKESQIKSPITWVLFYVHRYLRLTPPYMIFIGFYIVYGQYVQGPFSASQFNTLLPGLQICQNYWWKNLLYINNMDGSETACYGPSWYLAVDTQLYIFAPIVLIGLYYSWMIGSGLVMLGCVGSVVAVYVLYSVYDLPADFFGNGNTNLLYDMIYHKPWIRCPPYLLGLLVGYGLAVFGQRKIRLPWIFILIGWLITFGLMAACMFVTFDYDKGTHWSVFARATYYNFSRIGWSIAVSWVIVANHMGWGGTVILKIRIYRLTDRLKDR</sequence>
<gene>
    <name evidence="3" type="primary">Cbn-oac-7</name>
    <name evidence="3" type="ORF">CAEBREN_11183</name>
</gene>
<feature type="transmembrane region" description="Helical" evidence="1">
    <location>
        <begin position="462"/>
        <end position="485"/>
    </location>
</feature>
<dbReference type="InterPro" id="IPR006621">
    <property type="entry name" value="Nose-resist-to-fluoxetine_N"/>
</dbReference>
<dbReference type="InParanoid" id="G0NTK3"/>
<keyword evidence="1" id="KW-0812">Transmembrane</keyword>
<reference evidence="4" key="1">
    <citation type="submission" date="2011-07" db="EMBL/GenBank/DDBJ databases">
        <authorList>
            <consortium name="Caenorhabditis brenneri Sequencing and Analysis Consortium"/>
            <person name="Wilson R.K."/>
        </authorList>
    </citation>
    <scope>NUCLEOTIDE SEQUENCE [LARGE SCALE GENOMIC DNA]</scope>
    <source>
        <strain evidence="4">PB2801</strain>
    </source>
</reference>
<feature type="transmembrane region" description="Helical" evidence="1">
    <location>
        <begin position="318"/>
        <end position="339"/>
    </location>
</feature>
<dbReference type="InterPro" id="IPR002656">
    <property type="entry name" value="Acyl_transf_3_dom"/>
</dbReference>
<dbReference type="Pfam" id="PF01757">
    <property type="entry name" value="Acyl_transf_3"/>
    <property type="match status" value="1"/>
</dbReference>
<dbReference type="OMA" id="WAIAICW"/>
<feature type="transmembrane region" description="Helical" evidence="1">
    <location>
        <begin position="346"/>
        <end position="366"/>
    </location>
</feature>
<dbReference type="HOGENOM" id="CLU_007874_3_2_1"/>
<dbReference type="OrthoDB" id="207378at2759"/>
<dbReference type="AlphaFoldDB" id="G0NTK3"/>
<protein>
    <submittedName>
        <fullName evidence="3">CBN-OAC-7 protein</fullName>
    </submittedName>
</protein>
<dbReference type="PANTHER" id="PTHR11161">
    <property type="entry name" value="O-ACYLTRANSFERASE"/>
    <property type="match status" value="1"/>
</dbReference>
<dbReference type="PANTHER" id="PTHR11161:SF60">
    <property type="entry name" value="NOSE RESISTANT-TO-FLUOXETINE PROTEIN N-TERMINAL DOMAIN-CONTAINING PROTEIN"/>
    <property type="match status" value="1"/>
</dbReference>
<dbReference type="eggNOG" id="KOG3700">
    <property type="taxonomic scope" value="Eukaryota"/>
</dbReference>
<dbReference type="GO" id="GO:0016747">
    <property type="term" value="F:acyltransferase activity, transferring groups other than amino-acyl groups"/>
    <property type="evidence" value="ECO:0007669"/>
    <property type="project" value="InterPro"/>
</dbReference>
<accession>G0NTK3</accession>
<proteinExistence type="predicted"/>
<dbReference type="Proteomes" id="UP000008068">
    <property type="component" value="Unassembled WGS sequence"/>
</dbReference>
<organism evidence="4">
    <name type="scientific">Caenorhabditis brenneri</name>
    <name type="common">Nematode worm</name>
    <dbReference type="NCBI Taxonomy" id="135651"/>
    <lineage>
        <taxon>Eukaryota</taxon>
        <taxon>Metazoa</taxon>
        <taxon>Ecdysozoa</taxon>
        <taxon>Nematoda</taxon>
        <taxon>Chromadorea</taxon>
        <taxon>Rhabditida</taxon>
        <taxon>Rhabditina</taxon>
        <taxon>Rhabditomorpha</taxon>
        <taxon>Rhabditoidea</taxon>
        <taxon>Rhabditidae</taxon>
        <taxon>Peloderinae</taxon>
        <taxon>Caenorhabditis</taxon>
    </lineage>
</organism>
<dbReference type="InterPro" id="IPR052728">
    <property type="entry name" value="O2_lipid_transport_reg"/>
</dbReference>
<feature type="domain" description="Nose resistant-to-fluoxetine protein N-terminal" evidence="2">
    <location>
        <begin position="5"/>
        <end position="134"/>
    </location>
</feature>
<keyword evidence="4" id="KW-1185">Reference proteome</keyword>
<feature type="transmembrane region" description="Helical" evidence="1">
    <location>
        <begin position="142"/>
        <end position="161"/>
    </location>
</feature>
<evidence type="ECO:0000259" key="2">
    <source>
        <dbReference type="SMART" id="SM00703"/>
    </source>
</evidence>
<name>G0NTK3_CAEBE</name>
<evidence type="ECO:0000313" key="3">
    <source>
        <dbReference type="EMBL" id="EGT37243.1"/>
    </source>
</evidence>
<feature type="transmembrane region" description="Helical" evidence="1">
    <location>
        <begin position="416"/>
        <end position="442"/>
    </location>
</feature>
<feature type="transmembrane region" description="Helical" evidence="1">
    <location>
        <begin position="389"/>
        <end position="409"/>
    </location>
</feature>
<feature type="transmembrane region" description="Helical" evidence="1">
    <location>
        <begin position="168"/>
        <end position="186"/>
    </location>
</feature>
<keyword evidence="1" id="KW-0472">Membrane</keyword>
<feature type="transmembrane region" description="Helical" evidence="1">
    <location>
        <begin position="206"/>
        <end position="229"/>
    </location>
</feature>
<keyword evidence="1" id="KW-1133">Transmembrane helix</keyword>
<dbReference type="EMBL" id="GL379944">
    <property type="protein sequence ID" value="EGT37243.1"/>
    <property type="molecule type" value="Genomic_DNA"/>
</dbReference>
<feature type="transmembrane region" description="Helical" evidence="1">
    <location>
        <begin position="252"/>
        <end position="272"/>
    </location>
</feature>